<keyword evidence="4" id="KW-0963">Cytoplasm</keyword>
<dbReference type="CDD" id="cd00106">
    <property type="entry name" value="KISc"/>
    <property type="match status" value="1"/>
</dbReference>
<dbReference type="GO" id="GO:0007052">
    <property type="term" value="P:mitotic spindle organization"/>
    <property type="evidence" value="ECO:0007669"/>
    <property type="project" value="TreeGrafter"/>
</dbReference>
<keyword evidence="5" id="KW-0505">Motor protein</keyword>
<evidence type="ECO:0000256" key="4">
    <source>
        <dbReference type="ARBA" id="ARBA00023212"/>
    </source>
</evidence>
<protein>
    <submittedName>
        <fullName evidence="9">Kinesin-like protein</fullName>
    </submittedName>
</protein>
<evidence type="ECO:0000313" key="8">
    <source>
        <dbReference type="Proteomes" id="UP000271162"/>
    </source>
</evidence>
<dbReference type="InterPro" id="IPR027417">
    <property type="entry name" value="P-loop_NTPase"/>
</dbReference>
<dbReference type="InterPro" id="IPR001752">
    <property type="entry name" value="Kinesin_motor_dom"/>
</dbReference>
<dbReference type="PRINTS" id="PR00380">
    <property type="entry name" value="KINESINHEAVY"/>
</dbReference>
<dbReference type="GO" id="GO:0007018">
    <property type="term" value="P:microtubule-based movement"/>
    <property type="evidence" value="ECO:0007669"/>
    <property type="project" value="InterPro"/>
</dbReference>
<dbReference type="GO" id="GO:0005875">
    <property type="term" value="C:microtubule associated complex"/>
    <property type="evidence" value="ECO:0007669"/>
    <property type="project" value="TreeGrafter"/>
</dbReference>
<keyword evidence="8" id="KW-1185">Reference proteome</keyword>
<dbReference type="WBParaSite" id="NBR_0000602401-mRNA-1">
    <property type="protein sequence ID" value="NBR_0000602401-mRNA-1"/>
    <property type="gene ID" value="NBR_0000602401"/>
</dbReference>
<keyword evidence="3 5" id="KW-0067">ATP-binding</keyword>
<evidence type="ECO:0000256" key="1">
    <source>
        <dbReference type="ARBA" id="ARBA00004245"/>
    </source>
</evidence>
<dbReference type="InterPro" id="IPR027640">
    <property type="entry name" value="Kinesin-like_fam"/>
</dbReference>
<gene>
    <name evidence="7" type="ORF">NBR_LOCUS6025</name>
</gene>
<evidence type="ECO:0000313" key="7">
    <source>
        <dbReference type="EMBL" id="VDL69614.1"/>
    </source>
</evidence>
<evidence type="ECO:0000256" key="5">
    <source>
        <dbReference type="PROSITE-ProRule" id="PRU00283"/>
    </source>
</evidence>
<dbReference type="AlphaFoldDB" id="A0A0N4XTR9"/>
<dbReference type="PROSITE" id="PS50067">
    <property type="entry name" value="KINESIN_MOTOR_2"/>
    <property type="match status" value="1"/>
</dbReference>
<keyword evidence="4" id="KW-0206">Cytoskeleton</keyword>
<dbReference type="PANTHER" id="PTHR47969">
    <property type="entry name" value="CHROMOSOME-ASSOCIATED KINESIN KIF4A-RELATED"/>
    <property type="match status" value="1"/>
</dbReference>
<dbReference type="GO" id="GO:0003777">
    <property type="term" value="F:microtubule motor activity"/>
    <property type="evidence" value="ECO:0007669"/>
    <property type="project" value="InterPro"/>
</dbReference>
<organism evidence="9">
    <name type="scientific">Nippostrongylus brasiliensis</name>
    <name type="common">Rat hookworm</name>
    <dbReference type="NCBI Taxonomy" id="27835"/>
    <lineage>
        <taxon>Eukaryota</taxon>
        <taxon>Metazoa</taxon>
        <taxon>Ecdysozoa</taxon>
        <taxon>Nematoda</taxon>
        <taxon>Chromadorea</taxon>
        <taxon>Rhabditida</taxon>
        <taxon>Rhabditina</taxon>
        <taxon>Rhabditomorpha</taxon>
        <taxon>Strongyloidea</taxon>
        <taxon>Heligmosomidae</taxon>
        <taxon>Nippostrongylus</taxon>
    </lineage>
</organism>
<evidence type="ECO:0000256" key="2">
    <source>
        <dbReference type="ARBA" id="ARBA00022741"/>
    </source>
</evidence>
<dbReference type="Pfam" id="PF00225">
    <property type="entry name" value="Kinesin"/>
    <property type="match status" value="1"/>
</dbReference>
<evidence type="ECO:0000256" key="3">
    <source>
        <dbReference type="ARBA" id="ARBA00022840"/>
    </source>
</evidence>
<comment type="subcellular location">
    <subcellularLocation>
        <location evidence="1">Cytoplasm</location>
        <location evidence="1">Cytoskeleton</location>
    </subcellularLocation>
</comment>
<dbReference type="GO" id="GO:0005524">
    <property type="term" value="F:ATP binding"/>
    <property type="evidence" value="ECO:0007669"/>
    <property type="project" value="UniProtKB-UniRule"/>
</dbReference>
<accession>A0A0N4XTR9</accession>
<sequence length="348" mass="39108">MEKNKFIKVIARIRPSASMIRQERIVDVTDSKNLWNPKHFTYDAVFDENVTQDQVFDELGSEIIDGCVKGINGTIIAYGQTGSGKTYTMLGPTIFESFVTSFSHRGVIPRACEALFARLRTRADEMGEYFKYEVSCKFVELYNEEFYDLLSSSQEKLAIRSGSKFAYCIDYLQILIRGGKARRTAETAMNRRSSRSHAILIIDVSFANFKVKTEEADDTVVTKRSATLKLVDLAGSGRQTQAKAEGNQFKELNNINSSLTVLRRVALILSGANRGVKYVPYGESKLTHLLRDSLGGNSRTTVIVNIHPDIGSVVDMKSWHWRNLDNLHGKTVKYHPRTVNGSERLVSA</sequence>
<dbReference type="InterPro" id="IPR036961">
    <property type="entry name" value="Kinesin_motor_dom_sf"/>
</dbReference>
<reference evidence="7 8" key="2">
    <citation type="submission" date="2018-11" db="EMBL/GenBank/DDBJ databases">
        <authorList>
            <consortium name="Pathogen Informatics"/>
        </authorList>
    </citation>
    <scope>NUCLEOTIDE SEQUENCE [LARGE SCALE GENOMIC DNA]</scope>
</reference>
<dbReference type="SUPFAM" id="SSF52540">
    <property type="entry name" value="P-loop containing nucleoside triphosphate hydrolases"/>
    <property type="match status" value="1"/>
</dbReference>
<feature type="binding site" evidence="5">
    <location>
        <begin position="79"/>
        <end position="86"/>
    </location>
    <ligand>
        <name>ATP</name>
        <dbReference type="ChEBI" id="CHEBI:30616"/>
    </ligand>
</feature>
<evidence type="ECO:0000259" key="6">
    <source>
        <dbReference type="PROSITE" id="PS50067"/>
    </source>
</evidence>
<keyword evidence="2 5" id="KW-0547">Nucleotide-binding</keyword>
<feature type="domain" description="Kinesin motor" evidence="6">
    <location>
        <begin position="6"/>
        <end position="308"/>
    </location>
</feature>
<evidence type="ECO:0000313" key="9">
    <source>
        <dbReference type="WBParaSite" id="NBR_0000602401-mRNA-1"/>
    </source>
</evidence>
<proteinExistence type="inferred from homology"/>
<reference evidence="9" key="1">
    <citation type="submission" date="2017-02" db="UniProtKB">
        <authorList>
            <consortium name="WormBaseParasite"/>
        </authorList>
    </citation>
    <scope>IDENTIFICATION</scope>
</reference>
<dbReference type="EMBL" id="UYSL01019772">
    <property type="protein sequence ID" value="VDL69614.1"/>
    <property type="molecule type" value="Genomic_DNA"/>
</dbReference>
<dbReference type="GO" id="GO:0051231">
    <property type="term" value="P:spindle elongation"/>
    <property type="evidence" value="ECO:0007669"/>
    <property type="project" value="TreeGrafter"/>
</dbReference>
<dbReference type="PANTHER" id="PTHR47969:SF29">
    <property type="entry name" value="KINESIN-LIKE PROTEIN"/>
    <property type="match status" value="1"/>
</dbReference>
<dbReference type="STRING" id="27835.A0A0N4XTR9"/>
<dbReference type="Gene3D" id="3.40.850.10">
    <property type="entry name" value="Kinesin motor domain"/>
    <property type="match status" value="1"/>
</dbReference>
<dbReference type="OMA" id="GESKLTH"/>
<dbReference type="GO" id="GO:0008017">
    <property type="term" value="F:microtubule binding"/>
    <property type="evidence" value="ECO:0007669"/>
    <property type="project" value="InterPro"/>
</dbReference>
<dbReference type="SMART" id="SM00129">
    <property type="entry name" value="KISc"/>
    <property type="match status" value="1"/>
</dbReference>
<dbReference type="Proteomes" id="UP000271162">
    <property type="component" value="Unassembled WGS sequence"/>
</dbReference>
<comment type="similarity">
    <text evidence="5">Belongs to the TRAFAC class myosin-kinesin ATPase superfamily. Kinesin family.</text>
</comment>
<name>A0A0N4XTR9_NIPBR</name>